<evidence type="ECO:0000313" key="5">
    <source>
        <dbReference type="EMBL" id="KEP26802.1"/>
    </source>
</evidence>
<evidence type="ECO:0000259" key="3">
    <source>
        <dbReference type="Pfam" id="PF01408"/>
    </source>
</evidence>
<dbReference type="PANTHER" id="PTHR43708">
    <property type="entry name" value="CONSERVED EXPRESSED OXIDOREDUCTASE (EUROFUNG)"/>
    <property type="match status" value="1"/>
</dbReference>
<dbReference type="InterPro" id="IPR051317">
    <property type="entry name" value="Gfo/Idh/MocA_oxidoreduct"/>
</dbReference>
<dbReference type="PANTHER" id="PTHR43708:SF5">
    <property type="entry name" value="CONSERVED EXPRESSED OXIDOREDUCTASE (EUROFUNG)-RELATED"/>
    <property type="match status" value="1"/>
</dbReference>
<reference evidence="5 6" key="1">
    <citation type="submission" date="2012-09" db="EMBL/GenBank/DDBJ databases">
        <title>Genome Sequence of Bacillus sp. DW5-4.</title>
        <authorList>
            <person name="Lai Q."/>
            <person name="Liu Y."/>
            <person name="Shao Z."/>
        </authorList>
    </citation>
    <scope>NUCLEOTIDE SEQUENCE [LARGE SCALE GENOMIC DNA]</scope>
    <source>
        <strain evidence="5 6">DW5-4</strain>
    </source>
</reference>
<comment type="caution">
    <text evidence="5">The sequence shown here is derived from an EMBL/GenBank/DDBJ whole genome shotgun (WGS) entry which is preliminary data.</text>
</comment>
<sequence length="348" mass="39188">MKKIGIVGAGNIAKAHARALSTIKGAELSGVYDLHESVAQGFIKQYGGRVYSSIDTLADASDGLIIASPNFCHKDHALQALRAGQPILCEKPMAVSLKEAKEMVETAKQFQVQAGMGFNYRYLSFVNILKNLIANGELGRILTVRTHFKKNSALRRKTFSWRDSGESLRTSGALGDLGIHLFDMLWYLFGSGMKKESLNTKMLTHVKEKEEKKVEVDDHTEIFGQMENQVFFHLVTSKSSQPEECGFSVEVIGHDKVFKYHTNMKNEYEITDGLSVERHQMPQTLLTDPPNEFYGWSDTFRDQLMHWVNTDPYPSHMKVADFEDGFRAQAALNTCFEREEAVVSAQAY</sequence>
<comment type="similarity">
    <text evidence="1">Belongs to the Gfo/Idh/MocA family.</text>
</comment>
<dbReference type="GO" id="GO:0016491">
    <property type="term" value="F:oxidoreductase activity"/>
    <property type="evidence" value="ECO:0007669"/>
    <property type="project" value="UniProtKB-KW"/>
</dbReference>
<dbReference type="SUPFAM" id="SSF51735">
    <property type="entry name" value="NAD(P)-binding Rossmann-fold domains"/>
    <property type="match status" value="1"/>
</dbReference>
<dbReference type="Proteomes" id="UP000028091">
    <property type="component" value="Unassembled WGS sequence"/>
</dbReference>
<feature type="domain" description="Gfo/Idh/MocA-like oxidoreductase N-terminal" evidence="3">
    <location>
        <begin position="3"/>
        <end position="117"/>
    </location>
</feature>
<keyword evidence="6" id="KW-1185">Reference proteome</keyword>
<dbReference type="Pfam" id="PF02894">
    <property type="entry name" value="GFO_IDH_MocA_C"/>
    <property type="match status" value="1"/>
</dbReference>
<dbReference type="GO" id="GO:0000166">
    <property type="term" value="F:nucleotide binding"/>
    <property type="evidence" value="ECO:0007669"/>
    <property type="project" value="InterPro"/>
</dbReference>
<dbReference type="Gene3D" id="3.40.50.720">
    <property type="entry name" value="NAD(P)-binding Rossmann-like Domain"/>
    <property type="match status" value="1"/>
</dbReference>
<keyword evidence="2" id="KW-0560">Oxidoreductase</keyword>
<evidence type="ECO:0000256" key="1">
    <source>
        <dbReference type="ARBA" id="ARBA00010928"/>
    </source>
</evidence>
<dbReference type="RefSeq" id="WP_034320633.1">
    <property type="nucleotide sequence ID" value="NZ_JAVIKA010000007.1"/>
</dbReference>
<dbReference type="OrthoDB" id="9815825at2"/>
<evidence type="ECO:0000259" key="4">
    <source>
        <dbReference type="Pfam" id="PF02894"/>
    </source>
</evidence>
<dbReference type="EMBL" id="JOTP01000007">
    <property type="protein sequence ID" value="KEP26802.1"/>
    <property type="molecule type" value="Genomic_DNA"/>
</dbReference>
<proteinExistence type="inferred from homology"/>
<evidence type="ECO:0000313" key="6">
    <source>
        <dbReference type="Proteomes" id="UP000028091"/>
    </source>
</evidence>
<organism evidence="5 6">
    <name type="scientific">Bacillus zhangzhouensis</name>
    <dbReference type="NCBI Taxonomy" id="1178540"/>
    <lineage>
        <taxon>Bacteria</taxon>
        <taxon>Bacillati</taxon>
        <taxon>Bacillota</taxon>
        <taxon>Bacilli</taxon>
        <taxon>Bacillales</taxon>
        <taxon>Bacillaceae</taxon>
        <taxon>Bacillus</taxon>
    </lineage>
</organism>
<dbReference type="InterPro" id="IPR000683">
    <property type="entry name" value="Gfo/Idh/MocA-like_OxRdtase_N"/>
</dbReference>
<dbReference type="AlphaFoldDB" id="A0A081LC26"/>
<feature type="domain" description="Gfo/Idh/MocA-like oxidoreductase C-terminal" evidence="4">
    <location>
        <begin position="130"/>
        <end position="337"/>
    </location>
</feature>
<dbReference type="eggNOG" id="COG0673">
    <property type="taxonomic scope" value="Bacteria"/>
</dbReference>
<dbReference type="InterPro" id="IPR004104">
    <property type="entry name" value="Gfo/Idh/MocA-like_OxRdtase_C"/>
</dbReference>
<name>A0A081LC26_9BACI</name>
<dbReference type="SUPFAM" id="SSF55347">
    <property type="entry name" value="Glyceraldehyde-3-phosphate dehydrogenase-like, C-terminal domain"/>
    <property type="match status" value="1"/>
</dbReference>
<dbReference type="Gene3D" id="3.30.360.10">
    <property type="entry name" value="Dihydrodipicolinate Reductase, domain 2"/>
    <property type="match status" value="1"/>
</dbReference>
<dbReference type="Pfam" id="PF01408">
    <property type="entry name" value="GFO_IDH_MocA"/>
    <property type="match status" value="1"/>
</dbReference>
<dbReference type="InterPro" id="IPR036291">
    <property type="entry name" value="NAD(P)-bd_dom_sf"/>
</dbReference>
<protein>
    <submittedName>
        <fullName evidence="5">NTD biosynthesis operon oxidoreductase NtdC</fullName>
    </submittedName>
</protein>
<accession>A0A081LC26</accession>
<evidence type="ECO:0000256" key="2">
    <source>
        <dbReference type="ARBA" id="ARBA00023002"/>
    </source>
</evidence>
<gene>
    <name evidence="5" type="ORF">BA70_18130</name>
</gene>